<evidence type="ECO:0000313" key="1">
    <source>
        <dbReference type="EMBL" id="GKV03743.1"/>
    </source>
</evidence>
<organism evidence="1 2">
    <name type="scientific">Rubroshorea leprosula</name>
    <dbReference type="NCBI Taxonomy" id="152421"/>
    <lineage>
        <taxon>Eukaryota</taxon>
        <taxon>Viridiplantae</taxon>
        <taxon>Streptophyta</taxon>
        <taxon>Embryophyta</taxon>
        <taxon>Tracheophyta</taxon>
        <taxon>Spermatophyta</taxon>
        <taxon>Magnoliopsida</taxon>
        <taxon>eudicotyledons</taxon>
        <taxon>Gunneridae</taxon>
        <taxon>Pentapetalae</taxon>
        <taxon>rosids</taxon>
        <taxon>malvids</taxon>
        <taxon>Malvales</taxon>
        <taxon>Dipterocarpaceae</taxon>
        <taxon>Rubroshorea</taxon>
    </lineage>
</organism>
<dbReference type="Proteomes" id="UP001054252">
    <property type="component" value="Unassembled WGS sequence"/>
</dbReference>
<comment type="caution">
    <text evidence="1">The sequence shown here is derived from an EMBL/GenBank/DDBJ whole genome shotgun (WGS) entry which is preliminary data.</text>
</comment>
<dbReference type="AlphaFoldDB" id="A0AAV5J104"/>
<dbReference type="EMBL" id="BPVZ01000020">
    <property type="protein sequence ID" value="GKV03743.1"/>
    <property type="molecule type" value="Genomic_DNA"/>
</dbReference>
<accession>A0AAV5J104</accession>
<sequence length="33" mass="3692">MPNYWGKRGVIGSHMGGYVVPSLVKEHDVFPHP</sequence>
<evidence type="ECO:0000313" key="2">
    <source>
        <dbReference type="Proteomes" id="UP001054252"/>
    </source>
</evidence>
<name>A0AAV5J104_9ROSI</name>
<gene>
    <name evidence="1" type="ORF">SLEP1_g15992</name>
</gene>
<proteinExistence type="predicted"/>
<keyword evidence="2" id="KW-1185">Reference proteome</keyword>
<reference evidence="1 2" key="1">
    <citation type="journal article" date="2021" name="Commun. Biol.">
        <title>The genome of Shorea leprosula (Dipterocarpaceae) highlights the ecological relevance of drought in aseasonal tropical rainforests.</title>
        <authorList>
            <person name="Ng K.K.S."/>
            <person name="Kobayashi M.J."/>
            <person name="Fawcett J.A."/>
            <person name="Hatakeyama M."/>
            <person name="Paape T."/>
            <person name="Ng C.H."/>
            <person name="Ang C.C."/>
            <person name="Tnah L.H."/>
            <person name="Lee C.T."/>
            <person name="Nishiyama T."/>
            <person name="Sese J."/>
            <person name="O'Brien M.J."/>
            <person name="Copetti D."/>
            <person name="Mohd Noor M.I."/>
            <person name="Ong R.C."/>
            <person name="Putra M."/>
            <person name="Sireger I.Z."/>
            <person name="Indrioko S."/>
            <person name="Kosugi Y."/>
            <person name="Izuno A."/>
            <person name="Isagi Y."/>
            <person name="Lee S.L."/>
            <person name="Shimizu K.K."/>
        </authorList>
    </citation>
    <scope>NUCLEOTIDE SEQUENCE [LARGE SCALE GENOMIC DNA]</scope>
    <source>
        <strain evidence="1">214</strain>
    </source>
</reference>
<protein>
    <submittedName>
        <fullName evidence="1">Uncharacterized protein</fullName>
    </submittedName>
</protein>